<sequence>MEVEANGTNLCFEANSISINIGGRRVTGTVDTGAAVSILAETFTRALEQRFKSTTHRTNIFLADETQLETGSILPCPLQFWNRTALVPFAIMLEATGAMLLGYNFLKAFGVTLTSAKKLHLLMLACMETSGSTAETIRTHERLDEREISAKTSRMPSARSYATVIVI</sequence>
<dbReference type="SUPFAM" id="SSF50630">
    <property type="entry name" value="Acid proteases"/>
    <property type="match status" value="1"/>
</dbReference>
<dbReference type="AlphaFoldDB" id="A0A1A9V2P3"/>
<evidence type="ECO:0000313" key="1">
    <source>
        <dbReference type="EnsemblMetazoa" id="GAUT023812-PA"/>
    </source>
</evidence>
<evidence type="ECO:0000313" key="2">
    <source>
        <dbReference type="Proteomes" id="UP000078200"/>
    </source>
</evidence>
<dbReference type="Pfam" id="PF13975">
    <property type="entry name" value="gag-asp_proteas"/>
    <property type="match status" value="1"/>
</dbReference>
<dbReference type="InterPro" id="IPR021109">
    <property type="entry name" value="Peptidase_aspartic_dom_sf"/>
</dbReference>
<dbReference type="GO" id="GO:0006508">
    <property type="term" value="P:proteolysis"/>
    <property type="evidence" value="ECO:0007669"/>
    <property type="project" value="InterPro"/>
</dbReference>
<name>A0A1A9V2P3_GLOAU</name>
<dbReference type="Proteomes" id="UP000078200">
    <property type="component" value="Unassembled WGS sequence"/>
</dbReference>
<accession>A0A1A9V2P3</accession>
<dbReference type="EnsemblMetazoa" id="GAUT023812-RA">
    <property type="protein sequence ID" value="GAUT023812-PA"/>
    <property type="gene ID" value="GAUT023812"/>
</dbReference>
<evidence type="ECO:0008006" key="3">
    <source>
        <dbReference type="Google" id="ProtNLM"/>
    </source>
</evidence>
<keyword evidence="2" id="KW-1185">Reference proteome</keyword>
<proteinExistence type="predicted"/>
<dbReference type="PROSITE" id="PS00141">
    <property type="entry name" value="ASP_PROTEASE"/>
    <property type="match status" value="1"/>
</dbReference>
<protein>
    <recommendedName>
        <fullName evidence="3">Peptidase A2 domain-containing protein</fullName>
    </recommendedName>
</protein>
<organism evidence="1 2">
    <name type="scientific">Glossina austeni</name>
    <name type="common">Savannah tsetse fly</name>
    <dbReference type="NCBI Taxonomy" id="7395"/>
    <lineage>
        <taxon>Eukaryota</taxon>
        <taxon>Metazoa</taxon>
        <taxon>Ecdysozoa</taxon>
        <taxon>Arthropoda</taxon>
        <taxon>Hexapoda</taxon>
        <taxon>Insecta</taxon>
        <taxon>Pterygota</taxon>
        <taxon>Neoptera</taxon>
        <taxon>Endopterygota</taxon>
        <taxon>Diptera</taxon>
        <taxon>Brachycera</taxon>
        <taxon>Muscomorpha</taxon>
        <taxon>Hippoboscoidea</taxon>
        <taxon>Glossinidae</taxon>
        <taxon>Glossina</taxon>
    </lineage>
</organism>
<dbReference type="GO" id="GO:0004190">
    <property type="term" value="F:aspartic-type endopeptidase activity"/>
    <property type="evidence" value="ECO:0007669"/>
    <property type="project" value="InterPro"/>
</dbReference>
<dbReference type="InterPro" id="IPR001969">
    <property type="entry name" value="Aspartic_peptidase_AS"/>
</dbReference>
<dbReference type="VEuPathDB" id="VectorBase:GAUT023812"/>
<reference evidence="1" key="1">
    <citation type="submission" date="2020-05" db="UniProtKB">
        <authorList>
            <consortium name="EnsemblMetazoa"/>
        </authorList>
    </citation>
    <scope>IDENTIFICATION</scope>
    <source>
        <strain evidence="1">TTRI</strain>
    </source>
</reference>
<dbReference type="CDD" id="cd00303">
    <property type="entry name" value="retropepsin_like"/>
    <property type="match status" value="1"/>
</dbReference>
<dbReference type="Gene3D" id="2.40.70.10">
    <property type="entry name" value="Acid Proteases"/>
    <property type="match status" value="1"/>
</dbReference>